<evidence type="ECO:0000313" key="3">
    <source>
        <dbReference type="EMBL" id="KAK6183914.1"/>
    </source>
</evidence>
<evidence type="ECO:0000313" key="4">
    <source>
        <dbReference type="EMBL" id="KAK6190470.1"/>
    </source>
</evidence>
<proteinExistence type="predicted"/>
<feature type="transmembrane region" description="Helical" evidence="2">
    <location>
        <begin position="132"/>
        <end position="154"/>
    </location>
</feature>
<dbReference type="EMBL" id="JAZGQO010000002">
    <property type="protein sequence ID" value="KAK6190470.1"/>
    <property type="molecule type" value="Genomic_DNA"/>
</dbReference>
<dbReference type="EMBL" id="JAZGQO010000006">
    <property type="protein sequence ID" value="KAK6183914.1"/>
    <property type="molecule type" value="Genomic_DNA"/>
</dbReference>
<keyword evidence="2" id="KW-0472">Membrane</keyword>
<sequence length="160" mass="17498">MSEPNEDRKNVEPPSYSEAHLYPSHVTSDATGSELPLMSDAACSDVKVNINPDSNSRDEETRSHSSDYVLLSRIDVNNQYNGPPTPGSKYSYKNCNLVFHDSMSTVRYVWKEGKVQAVPVDKSNANGPKRSAGLLSCAFCAGLLLLSIVILFVITSSKLL</sequence>
<keyword evidence="2" id="KW-1133">Transmembrane helix</keyword>
<organism evidence="4 5">
    <name type="scientific">Patella caerulea</name>
    <name type="common">Rayed Mediterranean limpet</name>
    <dbReference type="NCBI Taxonomy" id="87958"/>
    <lineage>
        <taxon>Eukaryota</taxon>
        <taxon>Metazoa</taxon>
        <taxon>Spiralia</taxon>
        <taxon>Lophotrochozoa</taxon>
        <taxon>Mollusca</taxon>
        <taxon>Gastropoda</taxon>
        <taxon>Patellogastropoda</taxon>
        <taxon>Patelloidea</taxon>
        <taxon>Patellidae</taxon>
        <taxon>Patella</taxon>
    </lineage>
</organism>
<accession>A0AAN8KBL2</accession>
<keyword evidence="5" id="KW-1185">Reference proteome</keyword>
<evidence type="ECO:0000256" key="2">
    <source>
        <dbReference type="SAM" id="Phobius"/>
    </source>
</evidence>
<evidence type="ECO:0000256" key="1">
    <source>
        <dbReference type="SAM" id="MobiDB-lite"/>
    </source>
</evidence>
<evidence type="ECO:0000313" key="5">
    <source>
        <dbReference type="Proteomes" id="UP001347796"/>
    </source>
</evidence>
<reference evidence="4 5" key="1">
    <citation type="submission" date="2024-01" db="EMBL/GenBank/DDBJ databases">
        <title>The genome of the rayed Mediterranean limpet Patella caerulea (Linnaeus, 1758).</title>
        <authorList>
            <person name="Anh-Thu Weber A."/>
            <person name="Halstead-Nussloch G."/>
        </authorList>
    </citation>
    <scope>NUCLEOTIDE SEQUENCE [LARGE SCALE GENOMIC DNA]</scope>
    <source>
        <strain evidence="4">AATW-2023a</strain>
        <tissue evidence="4">Whole specimen</tissue>
    </source>
</reference>
<comment type="caution">
    <text evidence="4">The sequence shown here is derived from an EMBL/GenBank/DDBJ whole genome shotgun (WGS) entry which is preliminary data.</text>
</comment>
<feature type="compositionally biased region" description="Basic and acidic residues" evidence="1">
    <location>
        <begin position="1"/>
        <end position="11"/>
    </location>
</feature>
<keyword evidence="2" id="KW-0812">Transmembrane</keyword>
<feature type="region of interest" description="Disordered" evidence="1">
    <location>
        <begin position="1"/>
        <end position="38"/>
    </location>
</feature>
<gene>
    <name evidence="4" type="ORF">SNE40_002332</name>
    <name evidence="3" type="ORF">SNE40_006484</name>
</gene>
<dbReference type="Proteomes" id="UP001347796">
    <property type="component" value="Unassembled WGS sequence"/>
</dbReference>
<name>A0AAN8KBL2_PATCE</name>
<dbReference type="AlphaFoldDB" id="A0AAN8KBL2"/>
<protein>
    <submittedName>
        <fullName evidence="4">Uncharacterized protein</fullName>
    </submittedName>
</protein>